<evidence type="ECO:0000313" key="2">
    <source>
        <dbReference type="EMBL" id="KAF6157044.1"/>
    </source>
</evidence>
<dbReference type="Proteomes" id="UP000541444">
    <property type="component" value="Unassembled WGS sequence"/>
</dbReference>
<dbReference type="EMBL" id="JACGCM010001281">
    <property type="protein sequence ID" value="KAF6157044.1"/>
    <property type="molecule type" value="Genomic_DNA"/>
</dbReference>
<dbReference type="Pfam" id="PF03004">
    <property type="entry name" value="Transposase_24"/>
    <property type="match status" value="1"/>
</dbReference>
<dbReference type="PANTHER" id="PTHR33144">
    <property type="entry name" value="OS10G0409366 PROTEIN-RELATED"/>
    <property type="match status" value="1"/>
</dbReference>
<dbReference type="AlphaFoldDB" id="A0A7J7MQD3"/>
<feature type="non-terminal residue" evidence="2">
    <location>
        <position position="1"/>
    </location>
</feature>
<feature type="compositionally biased region" description="Basic and acidic residues" evidence="1">
    <location>
        <begin position="32"/>
        <end position="46"/>
    </location>
</feature>
<dbReference type="OrthoDB" id="1303276at2759"/>
<keyword evidence="3" id="KW-1185">Reference proteome</keyword>
<protein>
    <recommendedName>
        <fullName evidence="4">Transposase</fullName>
    </recommendedName>
</protein>
<evidence type="ECO:0000313" key="3">
    <source>
        <dbReference type="Proteomes" id="UP000541444"/>
    </source>
</evidence>
<dbReference type="InterPro" id="IPR004252">
    <property type="entry name" value="Probable_transposase_24"/>
</dbReference>
<name>A0A7J7MQD3_9MAGN</name>
<comment type="caution">
    <text evidence="2">The sequence shown here is derived from an EMBL/GenBank/DDBJ whole genome shotgun (WGS) entry which is preliminary data.</text>
</comment>
<evidence type="ECO:0000256" key="1">
    <source>
        <dbReference type="SAM" id="MobiDB-lite"/>
    </source>
</evidence>
<organism evidence="2 3">
    <name type="scientific">Kingdonia uniflora</name>
    <dbReference type="NCBI Taxonomy" id="39325"/>
    <lineage>
        <taxon>Eukaryota</taxon>
        <taxon>Viridiplantae</taxon>
        <taxon>Streptophyta</taxon>
        <taxon>Embryophyta</taxon>
        <taxon>Tracheophyta</taxon>
        <taxon>Spermatophyta</taxon>
        <taxon>Magnoliopsida</taxon>
        <taxon>Ranunculales</taxon>
        <taxon>Circaeasteraceae</taxon>
        <taxon>Kingdonia</taxon>
    </lineage>
</organism>
<reference evidence="2 3" key="1">
    <citation type="journal article" date="2020" name="IScience">
        <title>Genome Sequencing of the Endangered Kingdonia uniflora (Circaeasteraceae, Ranunculales) Reveals Potential Mechanisms of Evolutionary Specialization.</title>
        <authorList>
            <person name="Sun Y."/>
            <person name="Deng T."/>
            <person name="Zhang A."/>
            <person name="Moore M.J."/>
            <person name="Landis J.B."/>
            <person name="Lin N."/>
            <person name="Zhang H."/>
            <person name="Zhang X."/>
            <person name="Huang J."/>
            <person name="Zhang X."/>
            <person name="Sun H."/>
            <person name="Wang H."/>
        </authorList>
    </citation>
    <scope>NUCLEOTIDE SEQUENCE [LARGE SCALE GENOMIC DNA]</scope>
    <source>
        <strain evidence="2">TB1705</strain>
        <tissue evidence="2">Leaf</tissue>
    </source>
</reference>
<dbReference type="PANTHER" id="PTHR33144:SF25">
    <property type="entry name" value="DUF4216 DOMAIN-CONTAINING PROTEIN"/>
    <property type="match status" value="1"/>
</dbReference>
<gene>
    <name evidence="2" type="ORF">GIB67_041505</name>
</gene>
<sequence>SFMDHIVHSLDSDSAVADTAENIPSRALSSSRRRDLSRRSKPLPDGKKKKVGVNPWGQPIRGVKSYSTIVGTLTRNHIPINYKKFTKVLDEFIHIVKIEHKLTFNLRHAANFSILRHINNTWKRYKSRLNKKYIKGKDPANVKATPPLFVPKEVWVEFVDMCNSDAFQAQSKKNTENRNKVKAPCTTGRTSMAVVHHNLAVERNVPDEDVGRADVFIKAHSKPDKTYQCPEIIEKL</sequence>
<evidence type="ECO:0008006" key="4">
    <source>
        <dbReference type="Google" id="ProtNLM"/>
    </source>
</evidence>
<accession>A0A7J7MQD3</accession>
<feature type="region of interest" description="Disordered" evidence="1">
    <location>
        <begin position="21"/>
        <end position="56"/>
    </location>
</feature>
<proteinExistence type="predicted"/>